<dbReference type="Proteomes" id="UP000199412">
    <property type="component" value="Unassembled WGS sequence"/>
</dbReference>
<dbReference type="InterPro" id="IPR036465">
    <property type="entry name" value="vWFA_dom_sf"/>
</dbReference>
<dbReference type="SUPFAM" id="SSF53300">
    <property type="entry name" value="vWA-like"/>
    <property type="match status" value="1"/>
</dbReference>
<dbReference type="SUPFAM" id="SSF51120">
    <property type="entry name" value="beta-Roll"/>
    <property type="match status" value="1"/>
</dbReference>
<dbReference type="Gene3D" id="2.150.10.10">
    <property type="entry name" value="Serralysin-like metalloprotease, C-terminal"/>
    <property type="match status" value="1"/>
</dbReference>
<feature type="region of interest" description="Disordered" evidence="1">
    <location>
        <begin position="2757"/>
        <end position="2776"/>
    </location>
</feature>
<dbReference type="RefSeq" id="WP_092787361.1">
    <property type="nucleotide sequence ID" value="NZ_FNAP01000011.1"/>
</dbReference>
<dbReference type="InterPro" id="IPR043824">
    <property type="entry name" value="DUF5801"/>
</dbReference>
<dbReference type="GO" id="GO:0005509">
    <property type="term" value="F:calcium ion binding"/>
    <property type="evidence" value="ECO:0007669"/>
    <property type="project" value="InterPro"/>
</dbReference>
<feature type="region of interest" description="Disordered" evidence="1">
    <location>
        <begin position="3046"/>
        <end position="3066"/>
    </location>
</feature>
<dbReference type="Pfam" id="PF19116">
    <property type="entry name" value="DUF5801"/>
    <property type="match status" value="2"/>
</dbReference>
<accession>A0A1G7FHU4</accession>
<feature type="region of interest" description="Disordered" evidence="1">
    <location>
        <begin position="1611"/>
        <end position="1651"/>
    </location>
</feature>
<gene>
    <name evidence="3" type="ORF">SAMN05421720_11164</name>
</gene>
<dbReference type="InterPro" id="IPR002035">
    <property type="entry name" value="VWF_A"/>
</dbReference>
<dbReference type="PRINTS" id="PR00313">
    <property type="entry name" value="CABNDNGRPT"/>
</dbReference>
<feature type="region of interest" description="Disordered" evidence="1">
    <location>
        <begin position="1"/>
        <end position="29"/>
    </location>
</feature>
<sequence length="3194" mass="332969">MLDNGTSRSSASTGSETASDSASASTPSDAATQQLAQAITDAVVLTAPAAGETAVTVDPGVVYRVAEGAAITGIAQEGGDLLVTFETGGTIRLVDYLVFTADEAIPSPVLQVPEALMETGQAATGQPVVTIDAAYLASIGLDLEAGLAAAGTPGAGTPLATPAPGAAGGGGAGFNLYSIGAIGEGINPLDLLGDLDFGFAGPAGVEQFEAPEPGVSPLLAQSVAPDLAVGTLSVSFVTAATDVDVPDERPRDFNESGGDDYEPSWVQGEYAGVFEDSMPNADEGWYVKAYGRLVVELTPEDNETFAPGSTLTVAPAAAFFAGDQADYPTPADFESGDGTINLDTIRTSIGEDGYEGWLMVIGEPGTEGAQLVVPNADGEFIVSVEDIGNIYLIPPQNGDTDVPFSVSATIYDPDSGDLAVITGEGTAILDAVADKAEFKEGPFEPYRDGDHEWSDDFNEDGYVSGADYDNGDPHFVTSYNEDNARYSHFKGEYRDGCPVFGVGFITGTPDKDGSEGISQVVLSFADLDLDDGASVWFGFEKLTGGSGQSPQSTRVAPEQGGPQTVMLWGIVAGGSPMGQWIIADVTVGEDGSITFDNFSYSLYDSETEEWVEVSGDDARVLDLSLHGLNVHLPQHSDDDFTMNVEVTTVDHATDDELTDDNNTAVSEASYHYDIKAVADAPDISITKSCREGDHGKFYHEGPWWNQTAVYEVEEDAQGYWCGKQIIDLPTIDVDFPDQDGSEAHWVKIELCVKPGDGCIDAYDSPEGPMILGYMQNGHFVALTSLDGAWYQNGAYWISEEVMNQYGDDLMFKGPADWYGDVDVTVTGIAREIDVDNDVPTDWWPWNDSDDIRDEWATTEKEVTVRVDSRPDFTERGGPETAYLNESEIEPQWGDDQGSEQPDGNPWPESFTGDLNVEFGNDCCGARFAVNLEALNETLSGNDWGSEGRDLYAVSDGNGGVLFYASVPGLYNDELVMSLSFNQDPTNPQYTVKLFDNIDHDAAWYTDLARILNVPFTATDRDGDTLDGTIKIVINDDVPTAKAETNSTQEDPYGLVGFANGDLDFVPGADGAEVTDVQIIDHGLWNGVQVHDGEPGGLPTTLTSHGETVDVQTTTENGAVVVRGMAGDTLVFTLTVQPDGSYVYKQFEALDHPDQNQTEGDDPLNLAFSYTVTDGDGDTSTSTLTITVKDDGPTIHCTQDGYVNEDDLPTGNDEYQPKESLEVTGNLGINYGADGPAEGSFPSVILTGLPQGLTSGGHPVYYVPQSGGGLMAMAAGQPVFSISLDSSGSGSYTFTLLGPLDHPDGDGQNTLDLDFGFIAKDYDGDTASGEFTVTVRDDVPWAFASSAETTEDMPDVPFGVFATAEGDLQFRGGGDGAGVSDAVAIDVVPWVDGHQVVDGDDTFFGWPIPVDLEALDQQITVDKTMIGDNIVLTGTIGQAPFVLPVFVLTIEPNGHYTYNQYLPLDHPDTGEVGGADPLNLIFGYKVTDADGDTSWAPLTITVNDGGPSAGDDTDAVVEGEWTYGLVTVNDDPGADFLASVTKVNGVDVPTTGVATVQGQYGVLYINASGGYAYQAYSNLDNADGVTDTFTYTLTDADGDPVQATLTIDIADGEGPTVEITKKGGDDTPVNGDDDSVPDDPDAPTTDKDTPASTVLLGLQVQEADMDDSANGTDRDAGQITFNAGSDDLSVAFADPTSGIQVEGIDETLTWSKNSNGHLVAKDASGNTVLVVRLVPVGNDANDGDYEVLNGESDAFKVVAVLKNPAQHDLGDGDIEISGIQVVGTDTDGDTATAYVSVTVEDDAPVAEDDVAGCIVEDTEGALTGNVITGEEGPNNAGMNTGLVADDVGADVPGTITAFTYMNADGVETTYSFADGESSKTVETQYGTLKMSSNGDYEYTPKDNVDQSVDDVTIGKEDGQPGDMDTAWAGITVTAFDFVEFDPSNPPTGDASLVTFENNGIGVEGTGHGNTKVPGQINNGSEDNQTQGLIVNLGEDASAASFTVSNLYQTEDAGETGHWYAYDGEGNLVGDAAFVLPSGNVGTVEVVTDTPFQTLVFTADPYLDGTNTQNDSSDYYLRSITYTPVPAPVQESVEYTLTDSDGDTNTATVTFCVKDGEGPTVTYADPQADSLDLTVEEAELNTEGSGYGDGSNEDGETDSGVLTFTAGSDPIDGFTFGDTGEIEVETGLENDPLPHLVWIGTGTDTLIGYLDGEPALRLTLTEKDTVAGTVKVTATLLEAWPHEDGVDGSNGPNADDLTVTGIKVVATDIDGSTGTAIVDVTVVDDEPDISATIEDAYTEQQGDDTDAVNVLFGETIEGTLSADFGADGAGDVTATVTIDGTDYAVGSDGSVAGGLGTLTWDTDAGTWSFDLSDTVEAGSTVGVTFSIVDSDGDTDADTENHTVTFSVVEDNAPPVAEDTSNSGVQGSVIELTLTGTDNDGSVTHFNLDPSTLTNLDGFFSTDPNGTSQIDETTDIPASGGQATIYFHPSTDAANNPADDSTVSGAFKYTAVDDDGETSTEATGTITYTDVGPTAVDDYETLTEGTTSVETVNLVIVLDTSSSMDSDSGSYGNGLIDTDGDGTPDTTRLALAQQAIANLIATYGDALQSVKVVTFDDTAQAYNWTSGSGAVSIINGVNTAPYTDYDSALAAVQSNYNTPGDPAPAADKTYLYFLSDGNPAGTDGGDSNAISDSEQAAWYDFLQNQSSIDDAYAVGVGPGISDTSQLGKVAWSRDGDYLDDDNVFLVTDDTLLSEVLESTVPPTTTGDVTANDDPNLDGSAAPKLVSVTYDGTTYTFDSTHTSFTLGLGDAGEVTINDDGTYEYTAGEDVADDVTAEVDYVIEDADGSQADATLYLTTADSSEVTAVSDTVTVLGTASTVYPGVATTVGSTDVYRNVGMSPDTFAQAAAVLLISGNLFDNDSLGSEGASVASIGDGINTGAAVSDGGAYDGWLHLANDHGDLYVDPDTGDYAFVPDDSNPPTDGTSIAFTYTVEQPDGDHSTATLTINYAGDIDDDNSGIPTESATLVASNGGGVTLTGGDGDDHLIGGAGDDTLEGGEGSDTLEGGAGDDTLIGGAGNDYLDGGEGADTLTGGEGNDVFMVGDGDIIEDFAFLTGGEKDVIDLDALFDALDSGADADTFDVDVDQKSGGTANDFTVTVTAENGSDASFDVTVENGMTQQELETLIANQNGANDTPNV</sequence>
<dbReference type="InterPro" id="IPR001343">
    <property type="entry name" value="Hemolysn_Ca-bd"/>
</dbReference>
<dbReference type="STRING" id="69960.SAMN05421720_11164"/>
<dbReference type="InterPro" id="IPR018511">
    <property type="entry name" value="Hemolysin-typ_Ca-bd_CS"/>
</dbReference>
<dbReference type="Pfam" id="PF00353">
    <property type="entry name" value="HemolysinCabind"/>
    <property type="match status" value="2"/>
</dbReference>
<dbReference type="NCBIfam" id="TIGR03660">
    <property type="entry name" value="T1SS_rpt_143"/>
    <property type="match status" value="2"/>
</dbReference>
<dbReference type="PROSITE" id="PS50234">
    <property type="entry name" value="VWFA"/>
    <property type="match status" value="1"/>
</dbReference>
<dbReference type="EMBL" id="FNAP01000011">
    <property type="protein sequence ID" value="SDE75125.1"/>
    <property type="molecule type" value="Genomic_DNA"/>
</dbReference>
<dbReference type="Gene3D" id="3.40.50.410">
    <property type="entry name" value="von Willebrand factor, type A domain"/>
    <property type="match status" value="1"/>
</dbReference>
<feature type="compositionally biased region" description="Acidic residues" evidence="1">
    <location>
        <begin position="1630"/>
        <end position="1640"/>
    </location>
</feature>
<feature type="region of interest" description="Disordered" evidence="1">
    <location>
        <begin position="890"/>
        <end position="911"/>
    </location>
</feature>
<keyword evidence="4" id="KW-1185">Reference proteome</keyword>
<evidence type="ECO:0000313" key="4">
    <source>
        <dbReference type="Proteomes" id="UP000199412"/>
    </source>
</evidence>
<evidence type="ECO:0000259" key="2">
    <source>
        <dbReference type="PROSITE" id="PS50234"/>
    </source>
</evidence>
<dbReference type="SMART" id="SM00327">
    <property type="entry name" value="VWA"/>
    <property type="match status" value="1"/>
</dbReference>
<feature type="domain" description="VWFA" evidence="2">
    <location>
        <begin position="2550"/>
        <end position="2757"/>
    </location>
</feature>
<protein>
    <submittedName>
        <fullName evidence="3">T1SS-143 domain-containing protein</fullName>
    </submittedName>
</protein>
<dbReference type="NCBIfam" id="TIGR01965">
    <property type="entry name" value="VCBS_repeat"/>
    <property type="match status" value="1"/>
</dbReference>
<name>A0A1G7FHU4_9PROT</name>
<dbReference type="PROSITE" id="PS00330">
    <property type="entry name" value="HEMOLYSIN_CALCIUM"/>
    <property type="match status" value="3"/>
</dbReference>
<organism evidence="3 4">
    <name type="scientific">Rhodospira trueperi</name>
    <dbReference type="NCBI Taxonomy" id="69960"/>
    <lineage>
        <taxon>Bacteria</taxon>
        <taxon>Pseudomonadati</taxon>
        <taxon>Pseudomonadota</taxon>
        <taxon>Alphaproteobacteria</taxon>
        <taxon>Rhodospirillales</taxon>
        <taxon>Rhodospirillaceae</taxon>
        <taxon>Rhodospira</taxon>
    </lineage>
</organism>
<evidence type="ECO:0000313" key="3">
    <source>
        <dbReference type="EMBL" id="SDE75125.1"/>
    </source>
</evidence>
<proteinExistence type="predicted"/>
<dbReference type="OrthoDB" id="7366341at2"/>
<dbReference type="InterPro" id="IPR010221">
    <property type="entry name" value="VCBS_dom"/>
</dbReference>
<dbReference type="InterPro" id="IPR019959">
    <property type="entry name" value="T1SS-143_rpt-cont_dom"/>
</dbReference>
<reference evidence="3 4" key="1">
    <citation type="submission" date="2016-10" db="EMBL/GenBank/DDBJ databases">
        <authorList>
            <person name="de Groot N.N."/>
        </authorList>
    </citation>
    <scope>NUCLEOTIDE SEQUENCE [LARGE SCALE GENOMIC DNA]</scope>
    <source>
        <strain evidence="3 4">ATCC 700224</strain>
    </source>
</reference>
<evidence type="ECO:0000256" key="1">
    <source>
        <dbReference type="SAM" id="MobiDB-lite"/>
    </source>
</evidence>
<dbReference type="InterPro" id="IPR011049">
    <property type="entry name" value="Serralysin-like_metalloprot_C"/>
</dbReference>